<dbReference type="PROSITE" id="PS00550">
    <property type="entry name" value="HEMERYTHRINS"/>
    <property type="match status" value="1"/>
</dbReference>
<dbReference type="CDD" id="cd12107">
    <property type="entry name" value="Hemerythrin"/>
    <property type="match status" value="1"/>
</dbReference>
<dbReference type="InterPro" id="IPR050669">
    <property type="entry name" value="Hemerythrin"/>
</dbReference>
<evidence type="ECO:0000256" key="3">
    <source>
        <dbReference type="ARBA" id="ARBA00023004"/>
    </source>
</evidence>
<dbReference type="RefSeq" id="WP_055152676.1">
    <property type="nucleotide sequence ID" value="NZ_CYZU01000013.1"/>
</dbReference>
<dbReference type="InterPro" id="IPR012827">
    <property type="entry name" value="Hemerythrin_metal-bd"/>
</dbReference>
<accession>A0A174DW65</accession>
<name>A0A174DW65_9FIRM</name>
<dbReference type="GO" id="GO:0046872">
    <property type="term" value="F:metal ion binding"/>
    <property type="evidence" value="ECO:0007669"/>
    <property type="project" value="UniProtKB-KW"/>
</dbReference>
<keyword evidence="3" id="KW-0408">Iron</keyword>
<dbReference type="InterPro" id="IPR016131">
    <property type="entry name" value="Haemerythrin_Fe_BS"/>
</dbReference>
<dbReference type="Gene3D" id="1.20.120.50">
    <property type="entry name" value="Hemerythrin-like"/>
    <property type="match status" value="1"/>
</dbReference>
<dbReference type="InterPro" id="IPR012312">
    <property type="entry name" value="Hemerythrin-like"/>
</dbReference>
<evidence type="ECO:0000313" key="5">
    <source>
        <dbReference type="EMBL" id="CUO29447.1"/>
    </source>
</evidence>
<dbReference type="STRING" id="39482.ERS852491_01798"/>
<feature type="domain" description="Hemerythrin-like" evidence="4">
    <location>
        <begin position="12"/>
        <end position="127"/>
    </location>
</feature>
<proteinExistence type="inferred from homology"/>
<gene>
    <name evidence="5" type="ORF">ERS852491_01798</name>
</gene>
<dbReference type="OrthoDB" id="9797092at2"/>
<dbReference type="Pfam" id="PF01814">
    <property type="entry name" value="Hemerythrin"/>
    <property type="match status" value="1"/>
</dbReference>
<keyword evidence="2" id="KW-0479">Metal-binding</keyword>
<dbReference type="EMBL" id="CYZU01000013">
    <property type="protein sequence ID" value="CUO29447.1"/>
    <property type="molecule type" value="Genomic_DNA"/>
</dbReference>
<dbReference type="AlphaFoldDB" id="A0A174DW65"/>
<sequence length="140" mass="16219">MKALFTPSLLTGNEMIDAHHKELFKRANDLFESIENGESTEKVQETLGFLADYTTYHFSEEEKLMDEVQFPKTDAHKEMHAALVEDVKNLAVKLAAEGPTKEFEEQVNKKVVEWLYTHIKVNDQELAEYKNVRSQMDNLQ</sequence>
<dbReference type="NCBIfam" id="NF033749">
    <property type="entry name" value="bact_hemeryth"/>
    <property type="match status" value="1"/>
</dbReference>
<evidence type="ECO:0000259" key="4">
    <source>
        <dbReference type="Pfam" id="PF01814"/>
    </source>
</evidence>
<reference evidence="5 6" key="1">
    <citation type="submission" date="2015-09" db="EMBL/GenBank/DDBJ databases">
        <authorList>
            <consortium name="Pathogen Informatics"/>
        </authorList>
    </citation>
    <scope>NUCLEOTIDE SEQUENCE [LARGE SCALE GENOMIC DNA]</scope>
    <source>
        <strain evidence="5 6">2789STDY5834876</strain>
    </source>
</reference>
<dbReference type="Proteomes" id="UP000095544">
    <property type="component" value="Unassembled WGS sequence"/>
</dbReference>
<evidence type="ECO:0000256" key="1">
    <source>
        <dbReference type="ARBA" id="ARBA00010587"/>
    </source>
</evidence>
<protein>
    <submittedName>
        <fullName evidence="5">McHr</fullName>
    </submittedName>
</protein>
<dbReference type="PANTHER" id="PTHR37164">
    <property type="entry name" value="BACTERIOHEMERYTHRIN"/>
    <property type="match status" value="1"/>
</dbReference>
<dbReference type="SUPFAM" id="SSF47188">
    <property type="entry name" value="Hemerythrin-like"/>
    <property type="match status" value="1"/>
</dbReference>
<evidence type="ECO:0000256" key="2">
    <source>
        <dbReference type="ARBA" id="ARBA00022723"/>
    </source>
</evidence>
<evidence type="ECO:0000313" key="6">
    <source>
        <dbReference type="Proteomes" id="UP000095544"/>
    </source>
</evidence>
<dbReference type="PANTHER" id="PTHR37164:SF1">
    <property type="entry name" value="BACTERIOHEMERYTHRIN"/>
    <property type="match status" value="1"/>
</dbReference>
<comment type="similarity">
    <text evidence="1">Belongs to the hemerythrin family.</text>
</comment>
<organism evidence="5 6">
    <name type="scientific">Faecalicatena contorta</name>
    <dbReference type="NCBI Taxonomy" id="39482"/>
    <lineage>
        <taxon>Bacteria</taxon>
        <taxon>Bacillati</taxon>
        <taxon>Bacillota</taxon>
        <taxon>Clostridia</taxon>
        <taxon>Lachnospirales</taxon>
        <taxon>Lachnospiraceae</taxon>
        <taxon>Faecalicatena</taxon>
    </lineage>
</organism>
<dbReference type="NCBIfam" id="TIGR02481">
    <property type="entry name" value="hemeryth_dom"/>
    <property type="match status" value="1"/>
</dbReference>
<dbReference type="InterPro" id="IPR035938">
    <property type="entry name" value="Hemerythrin-like_sf"/>
</dbReference>